<evidence type="ECO:0000313" key="2">
    <source>
        <dbReference type="Proteomes" id="UP000264071"/>
    </source>
</evidence>
<dbReference type="AlphaFoldDB" id="A0A3D4V7X4"/>
<dbReference type="Proteomes" id="UP000264071">
    <property type="component" value="Unassembled WGS sequence"/>
</dbReference>
<reference evidence="1 2" key="1">
    <citation type="journal article" date="2018" name="Nat. Biotechnol.">
        <title>A standardized bacterial taxonomy based on genome phylogeny substantially revises the tree of life.</title>
        <authorList>
            <person name="Parks D.H."/>
            <person name="Chuvochina M."/>
            <person name="Waite D.W."/>
            <person name="Rinke C."/>
            <person name="Skarshewski A."/>
            <person name="Chaumeil P.A."/>
            <person name="Hugenholtz P."/>
        </authorList>
    </citation>
    <scope>NUCLEOTIDE SEQUENCE [LARGE SCALE GENOMIC DNA]</scope>
    <source>
        <strain evidence="1">UBA8844</strain>
    </source>
</reference>
<comment type="caution">
    <text evidence="1">The sequence shown here is derived from an EMBL/GenBank/DDBJ whole genome shotgun (WGS) entry which is preliminary data.</text>
</comment>
<name>A0A3D4V7X4_9BACT</name>
<evidence type="ECO:0000313" key="1">
    <source>
        <dbReference type="EMBL" id="HCT57249.1"/>
    </source>
</evidence>
<accession>A0A3D4V7X4</accession>
<dbReference type="EMBL" id="DPIY01000007">
    <property type="protein sequence ID" value="HCT57249.1"/>
    <property type="molecule type" value="Genomic_DNA"/>
</dbReference>
<sequence length="124" mass="13668">MPFVPAAVLQSLLAATTQQADATQALAAALSRQAEADLARVTLDRERLQWEQGREKAAAEAVEREHERSRGEDLPDLVQQTISKFAGEDPMLRSQLASYARTRAARGIPEQQIVKEITMGDPTR</sequence>
<gene>
    <name evidence="1" type="ORF">DGD08_08555</name>
</gene>
<proteinExistence type="predicted"/>
<organism evidence="1 2">
    <name type="scientific">Gemmatimonas aurantiaca</name>
    <dbReference type="NCBI Taxonomy" id="173480"/>
    <lineage>
        <taxon>Bacteria</taxon>
        <taxon>Pseudomonadati</taxon>
        <taxon>Gemmatimonadota</taxon>
        <taxon>Gemmatimonadia</taxon>
        <taxon>Gemmatimonadales</taxon>
        <taxon>Gemmatimonadaceae</taxon>
        <taxon>Gemmatimonas</taxon>
    </lineage>
</organism>
<protein>
    <submittedName>
        <fullName evidence="1">Uncharacterized protein</fullName>
    </submittedName>
</protein>